<accession>A0ABD3QE24</accession>
<protein>
    <recommendedName>
        <fullName evidence="8">Inhibitor of kappa B-like protein</fullName>
    </recommendedName>
</protein>
<dbReference type="PANTHER" id="PTHR24136">
    <property type="entry name" value="SOWAH (DROSOPHILA) HOMOLOG"/>
    <property type="match status" value="1"/>
</dbReference>
<gene>
    <name evidence="6" type="ORF">ACHAW5_010641</name>
</gene>
<keyword evidence="2" id="KW-0677">Repeat</keyword>
<evidence type="ECO:0000313" key="6">
    <source>
        <dbReference type="EMBL" id="KAL3798304.1"/>
    </source>
</evidence>
<sequence>MAILSSTSRDCVHDNDGKSQSMRITTTIEFAKVTAVVRPHKHANSRMISPPSSQEQRTASSSSPSSSSFRGGKYTYRNRVSTDSSASATTTATASPLLTIAPAESSADATPFYRAFIGSVLFDDSQSSSPSSSSSSSSSSPPSVEGCGRSSTYLHGDVAAAAEDEADAAMMRPPLETEYEIPTPAQIDAYAKDVLAAVRASDVDALRAIRRARGDVSLRCRNRYGEGLLHVACRRSDARVVSYLLGAGLNPLVRDDYGRTPLHDACWRGSPDFELVEAILRAEPRSAFVRDVRGHRPFEYARREHWGAWRAFLDDRRDLFVTSSRPSSPPPPRESA</sequence>
<evidence type="ECO:0000256" key="2">
    <source>
        <dbReference type="ARBA" id="ARBA00022737"/>
    </source>
</evidence>
<comment type="caution">
    <text evidence="6">The sequence shown here is derived from an EMBL/GenBank/DDBJ whole genome shotgun (WGS) entry which is preliminary data.</text>
</comment>
<feature type="compositionally biased region" description="Low complexity" evidence="5">
    <location>
        <begin position="127"/>
        <end position="143"/>
    </location>
</feature>
<evidence type="ECO:0000256" key="1">
    <source>
        <dbReference type="ARBA" id="ARBA00005949"/>
    </source>
</evidence>
<evidence type="ECO:0000256" key="4">
    <source>
        <dbReference type="PROSITE-ProRule" id="PRU00023"/>
    </source>
</evidence>
<dbReference type="InterPro" id="IPR002110">
    <property type="entry name" value="Ankyrin_rpt"/>
</dbReference>
<evidence type="ECO:0008006" key="8">
    <source>
        <dbReference type="Google" id="ProtNLM"/>
    </source>
</evidence>
<organism evidence="6 7">
    <name type="scientific">Stephanodiscus triporus</name>
    <dbReference type="NCBI Taxonomy" id="2934178"/>
    <lineage>
        <taxon>Eukaryota</taxon>
        <taxon>Sar</taxon>
        <taxon>Stramenopiles</taxon>
        <taxon>Ochrophyta</taxon>
        <taxon>Bacillariophyta</taxon>
        <taxon>Coscinodiscophyceae</taxon>
        <taxon>Thalassiosirophycidae</taxon>
        <taxon>Stephanodiscales</taxon>
        <taxon>Stephanodiscaceae</taxon>
        <taxon>Stephanodiscus</taxon>
    </lineage>
</organism>
<proteinExistence type="inferred from homology"/>
<evidence type="ECO:0000256" key="3">
    <source>
        <dbReference type="ARBA" id="ARBA00023043"/>
    </source>
</evidence>
<dbReference type="InterPro" id="IPR036770">
    <property type="entry name" value="Ankyrin_rpt-contain_sf"/>
</dbReference>
<evidence type="ECO:0000313" key="7">
    <source>
        <dbReference type="Proteomes" id="UP001530315"/>
    </source>
</evidence>
<dbReference type="PANTHER" id="PTHR24136:SF15">
    <property type="entry name" value="ANK_REP_REGION DOMAIN-CONTAINING PROTEIN"/>
    <property type="match status" value="1"/>
</dbReference>
<reference evidence="6 7" key="1">
    <citation type="submission" date="2024-10" db="EMBL/GenBank/DDBJ databases">
        <title>Updated reference genomes for cyclostephanoid diatoms.</title>
        <authorList>
            <person name="Roberts W.R."/>
            <person name="Alverson A.J."/>
        </authorList>
    </citation>
    <scope>NUCLEOTIDE SEQUENCE [LARGE SCALE GENOMIC DNA]</scope>
    <source>
        <strain evidence="6 7">AJA276-08</strain>
    </source>
</reference>
<dbReference type="Proteomes" id="UP001530315">
    <property type="component" value="Unassembled WGS sequence"/>
</dbReference>
<dbReference type="PROSITE" id="PS50088">
    <property type="entry name" value="ANK_REPEAT"/>
    <property type="match status" value="1"/>
</dbReference>
<evidence type="ECO:0000256" key="5">
    <source>
        <dbReference type="SAM" id="MobiDB-lite"/>
    </source>
</evidence>
<dbReference type="AlphaFoldDB" id="A0ABD3QE24"/>
<keyword evidence="3 4" id="KW-0040">ANK repeat</keyword>
<dbReference type="Pfam" id="PF12796">
    <property type="entry name" value="Ank_2"/>
    <property type="match status" value="1"/>
</dbReference>
<dbReference type="SUPFAM" id="SSF48403">
    <property type="entry name" value="Ankyrin repeat"/>
    <property type="match status" value="1"/>
</dbReference>
<dbReference type="Gene3D" id="1.25.40.20">
    <property type="entry name" value="Ankyrin repeat-containing domain"/>
    <property type="match status" value="1"/>
</dbReference>
<keyword evidence="7" id="KW-1185">Reference proteome</keyword>
<dbReference type="SMART" id="SM00248">
    <property type="entry name" value="ANK"/>
    <property type="match status" value="2"/>
</dbReference>
<feature type="region of interest" description="Disordered" evidence="5">
    <location>
        <begin position="127"/>
        <end position="149"/>
    </location>
</feature>
<comment type="similarity">
    <text evidence="1">Belongs to the ankyrin SOCS box (ASB) family.</text>
</comment>
<feature type="repeat" description="ANK" evidence="4">
    <location>
        <begin position="224"/>
        <end position="256"/>
    </location>
</feature>
<feature type="region of interest" description="Disordered" evidence="5">
    <location>
        <begin position="39"/>
        <end position="74"/>
    </location>
</feature>
<name>A0ABD3QE24_9STRA</name>
<dbReference type="InterPro" id="IPR051573">
    <property type="entry name" value="Ankyrin-SOCS_box_domain"/>
</dbReference>
<feature type="compositionally biased region" description="Polar residues" evidence="5">
    <location>
        <begin position="46"/>
        <end position="59"/>
    </location>
</feature>
<dbReference type="EMBL" id="JALLAZ020000304">
    <property type="protein sequence ID" value="KAL3798304.1"/>
    <property type="molecule type" value="Genomic_DNA"/>
</dbReference>